<dbReference type="EMBL" id="AMZH03002712">
    <property type="protein sequence ID" value="RRT74659.1"/>
    <property type="molecule type" value="Genomic_DNA"/>
</dbReference>
<proteinExistence type="predicted"/>
<comment type="caution">
    <text evidence="2">The sequence shown here is derived from an EMBL/GenBank/DDBJ whole genome shotgun (WGS) entry which is preliminary data.</text>
</comment>
<accession>A0A427AEK2</accession>
<feature type="compositionally biased region" description="Polar residues" evidence="1">
    <location>
        <begin position="63"/>
        <end position="72"/>
    </location>
</feature>
<feature type="compositionally biased region" description="Gly residues" evidence="1">
    <location>
        <begin position="173"/>
        <end position="185"/>
    </location>
</feature>
<feature type="region of interest" description="Disordered" evidence="1">
    <location>
        <begin position="146"/>
        <end position="194"/>
    </location>
</feature>
<dbReference type="AlphaFoldDB" id="A0A427AEK2"/>
<reference evidence="2 3" key="1">
    <citation type="journal article" date="2014" name="Agronomy (Basel)">
        <title>A Draft Genome Sequence for Ensete ventricosum, the Drought-Tolerant Tree Against Hunger.</title>
        <authorList>
            <person name="Harrison J."/>
            <person name="Moore K.A."/>
            <person name="Paszkiewicz K."/>
            <person name="Jones T."/>
            <person name="Grant M."/>
            <person name="Ambacheew D."/>
            <person name="Muzemil S."/>
            <person name="Studholme D.J."/>
        </authorList>
    </citation>
    <scope>NUCLEOTIDE SEQUENCE [LARGE SCALE GENOMIC DNA]</scope>
</reference>
<protein>
    <submittedName>
        <fullName evidence="2">Uncharacterized protein</fullName>
    </submittedName>
</protein>
<organism evidence="2 3">
    <name type="scientific">Ensete ventricosum</name>
    <name type="common">Abyssinian banana</name>
    <name type="synonym">Musa ensete</name>
    <dbReference type="NCBI Taxonomy" id="4639"/>
    <lineage>
        <taxon>Eukaryota</taxon>
        <taxon>Viridiplantae</taxon>
        <taxon>Streptophyta</taxon>
        <taxon>Embryophyta</taxon>
        <taxon>Tracheophyta</taxon>
        <taxon>Spermatophyta</taxon>
        <taxon>Magnoliopsida</taxon>
        <taxon>Liliopsida</taxon>
        <taxon>Zingiberales</taxon>
        <taxon>Musaceae</taxon>
        <taxon>Ensete</taxon>
    </lineage>
</organism>
<dbReference type="Proteomes" id="UP000287651">
    <property type="component" value="Unassembled WGS sequence"/>
</dbReference>
<feature type="region of interest" description="Disordered" evidence="1">
    <location>
        <begin position="42"/>
        <end position="131"/>
    </location>
</feature>
<feature type="compositionally biased region" description="Low complexity" evidence="1">
    <location>
        <begin position="154"/>
        <end position="167"/>
    </location>
</feature>
<name>A0A427AEK2_ENSVE</name>
<evidence type="ECO:0000313" key="2">
    <source>
        <dbReference type="EMBL" id="RRT74659.1"/>
    </source>
</evidence>
<evidence type="ECO:0000313" key="3">
    <source>
        <dbReference type="Proteomes" id="UP000287651"/>
    </source>
</evidence>
<evidence type="ECO:0000256" key="1">
    <source>
        <dbReference type="SAM" id="MobiDB-lite"/>
    </source>
</evidence>
<feature type="region of interest" description="Disordered" evidence="1">
    <location>
        <begin position="1"/>
        <end position="21"/>
    </location>
</feature>
<gene>
    <name evidence="2" type="ORF">B296_00020953</name>
</gene>
<sequence>MGSSVPHLSDIDGDSAARASGKAVIGEVPDLHAVDQTAAHLSDSCHLPSDPESRLHRLKTFPGSLSRTTTPDALQMNRARTLHNPPLNPTEPHGLIPAKEGREAETFTLENEAPPPVPVDSSRGRSPSPQRKRCCFCFCWRRKAQRREGKGDDASAAAGRAVAIGGAEEAGEGDAGNRGDGGGGTDKTNGEELK</sequence>